<accession>A0A1I7UN43</accession>
<reference evidence="3" key="1">
    <citation type="submission" date="2016-11" db="UniProtKB">
        <authorList>
            <consortium name="WormBaseParasite"/>
        </authorList>
    </citation>
    <scope>IDENTIFICATION</scope>
</reference>
<protein>
    <submittedName>
        <fullName evidence="3">Uncharacterized protein</fullName>
    </submittedName>
</protein>
<organism evidence="2 3">
    <name type="scientific">Caenorhabditis tropicalis</name>
    <dbReference type="NCBI Taxonomy" id="1561998"/>
    <lineage>
        <taxon>Eukaryota</taxon>
        <taxon>Metazoa</taxon>
        <taxon>Ecdysozoa</taxon>
        <taxon>Nematoda</taxon>
        <taxon>Chromadorea</taxon>
        <taxon>Rhabditida</taxon>
        <taxon>Rhabditina</taxon>
        <taxon>Rhabditomorpha</taxon>
        <taxon>Rhabditoidea</taxon>
        <taxon>Rhabditidae</taxon>
        <taxon>Peloderinae</taxon>
        <taxon>Caenorhabditis</taxon>
    </lineage>
</organism>
<evidence type="ECO:0000256" key="1">
    <source>
        <dbReference type="SAM" id="MobiDB-lite"/>
    </source>
</evidence>
<evidence type="ECO:0000313" key="2">
    <source>
        <dbReference type="Proteomes" id="UP000095282"/>
    </source>
</evidence>
<keyword evidence="2" id="KW-1185">Reference proteome</keyword>
<dbReference type="Proteomes" id="UP000095282">
    <property type="component" value="Unplaced"/>
</dbReference>
<proteinExistence type="predicted"/>
<name>A0A1I7UN43_9PELO</name>
<sequence>MLQRKNEEYENVLSRKMSCLNVSNNVENGNREEKTQASFARRTTVMQHSHNGVPSEESESSLFNRG</sequence>
<evidence type="ECO:0000313" key="3">
    <source>
        <dbReference type="WBParaSite" id="Csp11.Scaffold630.g17635.t1"/>
    </source>
</evidence>
<dbReference type="AlphaFoldDB" id="A0A1I7UN43"/>
<feature type="region of interest" description="Disordered" evidence="1">
    <location>
        <begin position="43"/>
        <end position="66"/>
    </location>
</feature>
<dbReference type="WBParaSite" id="Csp11.Scaffold630.g17635.t1">
    <property type="protein sequence ID" value="Csp11.Scaffold630.g17635.t1"/>
    <property type="gene ID" value="Csp11.Scaffold630.g17635"/>
</dbReference>